<dbReference type="RefSeq" id="WP_023660005.1">
    <property type="nucleotide sequence ID" value="NZ_CM002299.1"/>
</dbReference>
<comment type="caution">
    <text evidence="2">The sequence shown here is derived from an EMBL/GenBank/DDBJ whole genome shotgun (WGS) entry which is preliminary data.</text>
</comment>
<feature type="chain" id="PRO_5002664405" description="DUF4331 domain-containing protein" evidence="1">
    <location>
        <begin position="34"/>
        <end position="548"/>
    </location>
</feature>
<dbReference type="Proteomes" id="UP000019205">
    <property type="component" value="Chromosome"/>
</dbReference>
<dbReference type="Pfam" id="PF14224">
    <property type="entry name" value="DUF4331"/>
    <property type="match status" value="1"/>
</dbReference>
<keyword evidence="3" id="KW-1185">Reference proteome</keyword>
<reference evidence="2 3" key="1">
    <citation type="journal article" date="2007" name="Proc. Natl. Acad. Sci. U.S.A.">
        <title>Characterization of a marine gammaproteobacterium capable of aerobic anoxygenic photosynthesis.</title>
        <authorList>
            <person name="Fuchs B.M."/>
            <person name="Spring S."/>
            <person name="Teeling H."/>
            <person name="Quast C."/>
            <person name="Wulf J."/>
            <person name="Schattenhofer M."/>
            <person name="Yan S."/>
            <person name="Ferriera S."/>
            <person name="Johnson J."/>
            <person name="Glockner F.O."/>
            <person name="Amann R."/>
        </authorList>
    </citation>
    <scope>NUCLEOTIDE SEQUENCE [LARGE SCALE GENOMIC DNA]</scope>
    <source>
        <strain evidence="2">KT71</strain>
    </source>
</reference>
<keyword evidence="1" id="KW-0732">Signal</keyword>
<proteinExistence type="predicted"/>
<sequence>MRMSYKKNGNKPLKTPQLSVLALALGMALHPMAADASSHREAPFIAKFPQVDASDFYLFNSYEPNRDGYVTLLANYIPVQAAYGGPNYFPLDSNAVYEIHIDNDGDVVEDISFQFRFSDALTQSGEPLSFDVNGVTVTSVLKNAGAISAGSEPGLSHAESYTLDVVTGGRRSGNATAVTNQLDGTANFRKPFDNAGNKTFGESGYGSYADSFIYDINVPGCSMPGRVFAGQRYEAFKISLGEVFDLVNLVPIEGDSTPGAGDSGGFPGGVTQDPDRNTLAENNVTTLALEVHSSCLTGSGDVIGAWTTASLPQASILNPDATFERPEVVGGPLVQVSRLSNPLVNELVIGYDRKDAFNSSEPANDGQFLDFVTNPVLPLILDSLFRDAVNTTLGASIENLAPSNFPRQDLVTAFLTGFSGVNQFADAVPGEMLRLNTAIPATPKMQQQPLGLAAGDLAGFPNGRRPGDDVVDIALRVVMGALCHDLPLGEGGDPVNLGICAPEDAPVGNVPFTDGAPLSAADLNNRFPYLLTPYAGSPVDAALPTPEA</sequence>
<gene>
    <name evidence="2" type="ORF">KT71_00370</name>
</gene>
<reference evidence="2 3" key="2">
    <citation type="journal article" date="2009" name="PLoS ONE">
        <title>The photosynthetic apparatus and its regulation in the aerobic gammaproteobacterium Congregibacter litoralis gen. nov., sp. nov.</title>
        <authorList>
            <person name="Spring S."/>
            <person name="Lunsdorf H."/>
            <person name="Fuchs B.M."/>
            <person name="Tindall B.J."/>
        </authorList>
    </citation>
    <scope>NUCLEOTIDE SEQUENCE [LARGE SCALE GENOMIC DNA]</scope>
    <source>
        <strain evidence="2">KT71</strain>
    </source>
</reference>
<dbReference type="STRING" id="314285.KT71_00370"/>
<dbReference type="InterPro" id="IPR025566">
    <property type="entry name" value="DUF4331"/>
</dbReference>
<name>A4A5T8_9GAMM</name>
<accession>A4A5T8</accession>
<protein>
    <recommendedName>
        <fullName evidence="4">DUF4331 domain-containing protein</fullName>
    </recommendedName>
</protein>
<dbReference type="eggNOG" id="ENOG502Z7P1">
    <property type="taxonomic scope" value="Bacteria"/>
</dbReference>
<evidence type="ECO:0000313" key="3">
    <source>
        <dbReference type="Proteomes" id="UP000019205"/>
    </source>
</evidence>
<dbReference type="EMBL" id="AAOA02000002">
    <property type="protein sequence ID" value="EAQ98385.2"/>
    <property type="molecule type" value="Genomic_DNA"/>
</dbReference>
<organism evidence="2 3">
    <name type="scientific">Congregibacter litoralis KT71</name>
    <dbReference type="NCBI Taxonomy" id="314285"/>
    <lineage>
        <taxon>Bacteria</taxon>
        <taxon>Pseudomonadati</taxon>
        <taxon>Pseudomonadota</taxon>
        <taxon>Gammaproteobacteria</taxon>
        <taxon>Cellvibrionales</taxon>
        <taxon>Halieaceae</taxon>
        <taxon>Congregibacter</taxon>
    </lineage>
</organism>
<evidence type="ECO:0000313" key="2">
    <source>
        <dbReference type="EMBL" id="EAQ98385.2"/>
    </source>
</evidence>
<dbReference type="HOGENOM" id="CLU_025722_0_0_6"/>
<dbReference type="AlphaFoldDB" id="A4A5T8"/>
<evidence type="ECO:0008006" key="4">
    <source>
        <dbReference type="Google" id="ProtNLM"/>
    </source>
</evidence>
<feature type="signal peptide" evidence="1">
    <location>
        <begin position="1"/>
        <end position="33"/>
    </location>
</feature>
<evidence type="ECO:0000256" key="1">
    <source>
        <dbReference type="SAM" id="SignalP"/>
    </source>
</evidence>